<proteinExistence type="inferred from homology"/>
<sequence length="198" mass="22764">MKWIGLTGGIASGKSTVSQRLRELDFQLVDADEIARGVVQKGSPGLKSVLEKFGHELLDPEGHLNRRKLAQYVFDDPFKKLELEAILHPLIRAEVKRQREVLASQGHSLAIYDMPLLVESQAQAQFDKVVVVTCTLEQQKQRLRSRNQWTDKEIEGRLQAQVPLKEKEKYADFIVRNDKDRAHLETEILRLTKWLKSL</sequence>
<keyword evidence="3 5" id="KW-0067">ATP-binding</keyword>
<keyword evidence="5" id="KW-0963">Cytoplasm</keyword>
<name>A0A150WNZ7_BDEBC</name>
<keyword evidence="5" id="KW-0808">Transferase</keyword>
<dbReference type="SUPFAM" id="SSF52540">
    <property type="entry name" value="P-loop containing nucleoside triphosphate hydrolases"/>
    <property type="match status" value="1"/>
</dbReference>
<comment type="catalytic activity">
    <reaction evidence="5">
        <text>3'-dephospho-CoA + ATP = ADP + CoA + H(+)</text>
        <dbReference type="Rhea" id="RHEA:18245"/>
        <dbReference type="ChEBI" id="CHEBI:15378"/>
        <dbReference type="ChEBI" id="CHEBI:30616"/>
        <dbReference type="ChEBI" id="CHEBI:57287"/>
        <dbReference type="ChEBI" id="CHEBI:57328"/>
        <dbReference type="ChEBI" id="CHEBI:456216"/>
        <dbReference type="EC" id="2.7.1.24"/>
    </reaction>
</comment>
<keyword evidence="5 7" id="KW-0418">Kinase</keyword>
<gene>
    <name evidence="5" type="primary">coaE</name>
    <name evidence="7" type="ORF">AZI86_02875</name>
</gene>
<evidence type="ECO:0000256" key="2">
    <source>
        <dbReference type="ARBA" id="ARBA00022741"/>
    </source>
</evidence>
<comment type="similarity">
    <text evidence="1 5">Belongs to the CoaE family.</text>
</comment>
<comment type="caution">
    <text evidence="7">The sequence shown here is derived from an EMBL/GenBank/DDBJ whole genome shotgun (WGS) entry which is preliminary data.</text>
</comment>
<dbReference type="HAMAP" id="MF_00376">
    <property type="entry name" value="Dephospho_CoA_kinase"/>
    <property type="match status" value="1"/>
</dbReference>
<comment type="subcellular location">
    <subcellularLocation>
        <location evidence="5">Cytoplasm</location>
    </subcellularLocation>
</comment>
<dbReference type="PANTHER" id="PTHR10695">
    <property type="entry name" value="DEPHOSPHO-COA KINASE-RELATED"/>
    <property type="match status" value="1"/>
</dbReference>
<protein>
    <recommendedName>
        <fullName evidence="5 6">Dephospho-CoA kinase</fullName>
        <ecNumber evidence="5 6">2.7.1.24</ecNumber>
    </recommendedName>
    <alternativeName>
        <fullName evidence="5">Dephosphocoenzyme A kinase</fullName>
    </alternativeName>
</protein>
<dbReference type="NCBIfam" id="TIGR00152">
    <property type="entry name" value="dephospho-CoA kinase"/>
    <property type="match status" value="1"/>
</dbReference>
<dbReference type="PROSITE" id="PS51219">
    <property type="entry name" value="DPCK"/>
    <property type="match status" value="1"/>
</dbReference>
<dbReference type="GO" id="GO:0015937">
    <property type="term" value="P:coenzyme A biosynthetic process"/>
    <property type="evidence" value="ECO:0007669"/>
    <property type="project" value="UniProtKB-UniRule"/>
</dbReference>
<dbReference type="GO" id="GO:0005524">
    <property type="term" value="F:ATP binding"/>
    <property type="evidence" value="ECO:0007669"/>
    <property type="project" value="UniProtKB-UniRule"/>
</dbReference>
<keyword evidence="8" id="KW-1185">Reference proteome</keyword>
<evidence type="ECO:0000256" key="3">
    <source>
        <dbReference type="ARBA" id="ARBA00022840"/>
    </source>
</evidence>
<feature type="binding site" evidence="5">
    <location>
        <begin position="11"/>
        <end position="16"/>
    </location>
    <ligand>
        <name>ATP</name>
        <dbReference type="ChEBI" id="CHEBI:30616"/>
    </ligand>
</feature>
<dbReference type="Pfam" id="PF01121">
    <property type="entry name" value="CoaE"/>
    <property type="match status" value="1"/>
</dbReference>
<keyword evidence="4 5" id="KW-0173">Coenzyme A biosynthesis</keyword>
<dbReference type="OrthoDB" id="5292032at2"/>
<dbReference type="InterPro" id="IPR027417">
    <property type="entry name" value="P-loop_NTPase"/>
</dbReference>
<dbReference type="GO" id="GO:0004140">
    <property type="term" value="F:dephospho-CoA kinase activity"/>
    <property type="evidence" value="ECO:0007669"/>
    <property type="project" value="UniProtKB-UniRule"/>
</dbReference>
<dbReference type="PANTHER" id="PTHR10695:SF46">
    <property type="entry name" value="BIFUNCTIONAL COENZYME A SYNTHASE-RELATED"/>
    <property type="match status" value="1"/>
</dbReference>
<evidence type="ECO:0000313" key="7">
    <source>
        <dbReference type="EMBL" id="KYG66027.1"/>
    </source>
</evidence>
<evidence type="ECO:0000256" key="1">
    <source>
        <dbReference type="ARBA" id="ARBA00009018"/>
    </source>
</evidence>
<evidence type="ECO:0000256" key="6">
    <source>
        <dbReference type="NCBIfam" id="TIGR00152"/>
    </source>
</evidence>
<dbReference type="RefSeq" id="WP_061833593.1">
    <property type="nucleotide sequence ID" value="NZ_LUKE01000001.1"/>
</dbReference>
<dbReference type="Gene3D" id="3.40.50.300">
    <property type="entry name" value="P-loop containing nucleotide triphosphate hydrolases"/>
    <property type="match status" value="1"/>
</dbReference>
<evidence type="ECO:0000256" key="5">
    <source>
        <dbReference type="HAMAP-Rule" id="MF_00376"/>
    </source>
</evidence>
<dbReference type="Proteomes" id="UP000075320">
    <property type="component" value="Unassembled WGS sequence"/>
</dbReference>
<evidence type="ECO:0000256" key="4">
    <source>
        <dbReference type="ARBA" id="ARBA00022993"/>
    </source>
</evidence>
<dbReference type="CDD" id="cd02022">
    <property type="entry name" value="DPCK"/>
    <property type="match status" value="1"/>
</dbReference>
<reference evidence="7 8" key="1">
    <citation type="submission" date="2016-03" db="EMBL/GenBank/DDBJ databases">
        <authorList>
            <person name="Ploux O."/>
        </authorList>
    </citation>
    <scope>NUCLEOTIDE SEQUENCE [LARGE SCALE GENOMIC DNA]</scope>
    <source>
        <strain evidence="7 8">R0</strain>
    </source>
</reference>
<dbReference type="InterPro" id="IPR001977">
    <property type="entry name" value="Depp_CoAkinase"/>
</dbReference>
<dbReference type="EMBL" id="LUKE01000001">
    <property type="protein sequence ID" value="KYG66027.1"/>
    <property type="molecule type" value="Genomic_DNA"/>
</dbReference>
<evidence type="ECO:0000313" key="8">
    <source>
        <dbReference type="Proteomes" id="UP000075320"/>
    </source>
</evidence>
<dbReference type="AlphaFoldDB" id="A0A150WNZ7"/>
<comment type="function">
    <text evidence="5">Catalyzes the phosphorylation of the 3'-hydroxyl group of dephosphocoenzyme A to form coenzyme A.</text>
</comment>
<dbReference type="GO" id="GO:0005737">
    <property type="term" value="C:cytoplasm"/>
    <property type="evidence" value="ECO:0007669"/>
    <property type="project" value="UniProtKB-SubCell"/>
</dbReference>
<dbReference type="EC" id="2.7.1.24" evidence="5 6"/>
<keyword evidence="2 5" id="KW-0547">Nucleotide-binding</keyword>
<accession>A0A150WNZ7</accession>
<dbReference type="UniPathway" id="UPA00241">
    <property type="reaction ID" value="UER00356"/>
</dbReference>
<organism evidence="7 8">
    <name type="scientific">Bdellovibrio bacteriovorus</name>
    <dbReference type="NCBI Taxonomy" id="959"/>
    <lineage>
        <taxon>Bacteria</taxon>
        <taxon>Pseudomonadati</taxon>
        <taxon>Bdellovibrionota</taxon>
        <taxon>Bdellovibrionia</taxon>
        <taxon>Bdellovibrionales</taxon>
        <taxon>Pseudobdellovibrionaceae</taxon>
        <taxon>Bdellovibrio</taxon>
    </lineage>
</organism>
<comment type="pathway">
    <text evidence="5">Cofactor biosynthesis; coenzyme A biosynthesis; CoA from (R)-pantothenate: step 5/5.</text>
</comment>